<sequence>MPPAAAKRSMEGRTMVRKQRFISFIPPLIQALHAGHKTQTRRLQGLDGINQDPDHWVPLHAAVTLDTTGQLGVAFQHLETGDRQWLPCPYGGPGSHLWVKEPWASLMEQHEDGVERHCVAYEGTPRVGIRTPGCLGAVDHIRYLDEDTDLSEHYFGWPLRWRASRYMPRRFSRFTLTLTQVRVERLQELRRDDAIAEGVQRVGGGLLRWENWSVTDGQNGASPEAAFALLWNHLNSTRPWNANPFVWVLSFTVRHVNIDALDDNSRSYTVSSQPALRVAGGAS</sequence>
<organism evidence="1 2">
    <name type="scientific">Alloalcanivorax balearicus MACL04</name>
    <dbReference type="NCBI Taxonomy" id="1177182"/>
    <lineage>
        <taxon>Bacteria</taxon>
        <taxon>Pseudomonadati</taxon>
        <taxon>Pseudomonadota</taxon>
        <taxon>Gammaproteobacteria</taxon>
        <taxon>Oceanospirillales</taxon>
        <taxon>Alcanivoracaceae</taxon>
        <taxon>Alloalcanivorax</taxon>
    </lineage>
</organism>
<name>A0ABT2R533_9GAMM</name>
<dbReference type="Proteomes" id="UP001064106">
    <property type="component" value="Unassembled WGS sequence"/>
</dbReference>
<evidence type="ECO:0000313" key="1">
    <source>
        <dbReference type="EMBL" id="MCU5784864.1"/>
    </source>
</evidence>
<comment type="caution">
    <text evidence="1">The sequence shown here is derived from an EMBL/GenBank/DDBJ whole genome shotgun (WGS) entry which is preliminary data.</text>
</comment>
<evidence type="ECO:0000313" key="2">
    <source>
        <dbReference type="Proteomes" id="UP001064106"/>
    </source>
</evidence>
<accession>A0ABT2R533</accession>
<protein>
    <submittedName>
        <fullName evidence="1">Uncharacterized protein</fullName>
    </submittedName>
</protein>
<gene>
    <name evidence="1" type="ORF">MA04_04164</name>
</gene>
<dbReference type="EMBL" id="ARXS01000043">
    <property type="protein sequence ID" value="MCU5784864.1"/>
    <property type="molecule type" value="Genomic_DNA"/>
</dbReference>
<proteinExistence type="predicted"/>
<keyword evidence="2" id="KW-1185">Reference proteome</keyword>
<reference evidence="1" key="1">
    <citation type="submission" date="2012-09" db="EMBL/GenBank/DDBJ databases">
        <title>Genome Sequence of alkane-degrading Bacterium Alcanivorax balearicus MACL04.</title>
        <authorList>
            <person name="Lai Q."/>
            <person name="Shao Z."/>
        </authorList>
    </citation>
    <scope>NUCLEOTIDE SEQUENCE</scope>
    <source>
        <strain evidence="1">MACL04</strain>
    </source>
</reference>